<dbReference type="InterPro" id="IPR001638">
    <property type="entry name" value="Solute-binding_3/MltF_N"/>
</dbReference>
<dbReference type="PANTHER" id="PTHR38834">
    <property type="entry name" value="PERIPLASMIC SUBSTRATE BINDING PROTEIN FAMILY 3"/>
    <property type="match status" value="1"/>
</dbReference>
<reference evidence="2" key="1">
    <citation type="submission" date="2022-07" db="EMBL/GenBank/DDBJ databases">
        <title>Arcobacter roscoffensis sp. nov., a marine bacterium isolated from coastal seawater collected from Roscoff, France.</title>
        <authorList>
            <person name="Pascual J."/>
            <person name="Lepeaux C."/>
            <person name="Methner A."/>
            <person name="Overmann J."/>
        </authorList>
    </citation>
    <scope>NUCLEOTIDE SEQUENCE</scope>
    <source>
        <strain evidence="2">ARW1-2F2</strain>
    </source>
</reference>
<protein>
    <submittedName>
        <fullName evidence="2">Transporter substrate-binding domain-containing protein</fullName>
    </submittedName>
</protein>
<name>A0ABY5E1K7_9BACT</name>
<evidence type="ECO:0000259" key="1">
    <source>
        <dbReference type="SMART" id="SM00062"/>
    </source>
</evidence>
<keyword evidence="3" id="KW-1185">Reference proteome</keyword>
<dbReference type="SUPFAM" id="SSF53850">
    <property type="entry name" value="Periplasmic binding protein-like II"/>
    <property type="match status" value="1"/>
</dbReference>
<dbReference type="Gene3D" id="3.40.190.10">
    <property type="entry name" value="Periplasmic binding protein-like II"/>
    <property type="match status" value="2"/>
</dbReference>
<gene>
    <name evidence="2" type="ORF">NJU99_09985</name>
</gene>
<accession>A0ABY5E1K7</accession>
<sequence length="260" mass="30399">MKSIFLYIFLFVFFTYSSSANSFRILTNEEPPTNYLDKNKIITGITVDIVKKLQEELNLENKIELMTWARAYNIAQNNANIALFTAGKTSHRIQEGFYFIGPVITKKHILYSKLNKNISINSSLDIKSKDLKIAAMRGDWRAKYFKDKGFEVYETANHEQNIKKLMLERVDLWTSSNIEAAFIAKKAGIKVSSLKASYEFKEIPSYIMLSKDTSKEDVRRWQKAFYDLQKTDFFEKIAIKWSLILDIDLQYSKYKGFYKN</sequence>
<dbReference type="RefSeq" id="WP_254575776.1">
    <property type="nucleotide sequence ID" value="NZ_CP100595.1"/>
</dbReference>
<proteinExistence type="predicted"/>
<evidence type="ECO:0000313" key="2">
    <source>
        <dbReference type="EMBL" id="UTJ05595.1"/>
    </source>
</evidence>
<evidence type="ECO:0000313" key="3">
    <source>
        <dbReference type="Proteomes" id="UP001060012"/>
    </source>
</evidence>
<dbReference type="SMART" id="SM00062">
    <property type="entry name" value="PBPb"/>
    <property type="match status" value="1"/>
</dbReference>
<dbReference type="Proteomes" id="UP001060012">
    <property type="component" value="Chromosome"/>
</dbReference>
<dbReference type="Pfam" id="PF00497">
    <property type="entry name" value="SBP_bac_3"/>
    <property type="match status" value="1"/>
</dbReference>
<dbReference type="EMBL" id="CP100595">
    <property type="protein sequence ID" value="UTJ05595.1"/>
    <property type="molecule type" value="Genomic_DNA"/>
</dbReference>
<organism evidence="2 3">
    <name type="scientific">Arcobacter roscoffensis</name>
    <dbReference type="NCBI Taxonomy" id="2961520"/>
    <lineage>
        <taxon>Bacteria</taxon>
        <taxon>Pseudomonadati</taxon>
        <taxon>Campylobacterota</taxon>
        <taxon>Epsilonproteobacteria</taxon>
        <taxon>Campylobacterales</taxon>
        <taxon>Arcobacteraceae</taxon>
        <taxon>Arcobacter</taxon>
    </lineage>
</organism>
<feature type="domain" description="Solute-binding protein family 3/N-terminal" evidence="1">
    <location>
        <begin position="22"/>
        <end position="245"/>
    </location>
</feature>
<dbReference type="PANTHER" id="PTHR38834:SF3">
    <property type="entry name" value="SOLUTE-BINDING PROTEIN FAMILY 3_N-TERMINAL DOMAIN-CONTAINING PROTEIN"/>
    <property type="match status" value="1"/>
</dbReference>